<dbReference type="Proteomes" id="UP000807025">
    <property type="component" value="Unassembled WGS sequence"/>
</dbReference>
<dbReference type="InterPro" id="IPR029033">
    <property type="entry name" value="His_PPase_superfam"/>
</dbReference>
<evidence type="ECO:0000256" key="2">
    <source>
        <dbReference type="ARBA" id="ARBA00022801"/>
    </source>
</evidence>
<dbReference type="EMBL" id="MU154591">
    <property type="protein sequence ID" value="KAF9493091.1"/>
    <property type="molecule type" value="Genomic_DNA"/>
</dbReference>
<dbReference type="PANTHER" id="PTHR11567:SF110">
    <property type="entry name" value="2-PHOSPHOXYLOSE PHOSPHATASE 1"/>
    <property type="match status" value="1"/>
</dbReference>
<proteinExistence type="inferred from homology"/>
<dbReference type="CDD" id="cd07061">
    <property type="entry name" value="HP_HAP_like"/>
    <property type="match status" value="1"/>
</dbReference>
<gene>
    <name evidence="3" type="ORF">BDN71DRAFT_1572511</name>
</gene>
<sequence>MAGVRPPQEPLDVENYPVAPEGLKLDQVHVYVRHGERAPVGVRLAEPPASIPSHWMLCTAARIFRAGLNTNTGTLDGYPLPLKRLVERKDGTSAEGECLLGELTDVGRKSTFEYGAALRRLYVERLGFLPDQLLNAEQVYFRSTNIARTMESLQHIISGLYPAKKCPNTLPPIFIRNGKDENLLGNTFSCKRLEILQIGFAQAAANLYNPALESLDRRLSKYIGGHPVRVDGKPRASGIMDTIRAASAHGIRVPPEFEEKAVVDLIEKAVVAEWFSGAHTEEVRRLGMGLLLSDLSRKMSRKVKLGDQDPVKILVHSTHDTAIAALCSTLDVYDELWPPFTASITFELFSKTPEPSSSHPSYLQGILSPFKPREHYVRMRYQNKNMALPFCGAEGKHLPGYAEFCTLAAFQERVEELTPLDYDAECSVPRS</sequence>
<dbReference type="GO" id="GO:0016791">
    <property type="term" value="F:phosphatase activity"/>
    <property type="evidence" value="ECO:0007669"/>
    <property type="project" value="TreeGrafter"/>
</dbReference>
<name>A0A9P5ZSW5_PLEER</name>
<dbReference type="PANTHER" id="PTHR11567">
    <property type="entry name" value="ACID PHOSPHATASE-RELATED"/>
    <property type="match status" value="1"/>
</dbReference>
<dbReference type="AlphaFoldDB" id="A0A9P5ZSW5"/>
<keyword evidence="4" id="KW-1185">Reference proteome</keyword>
<dbReference type="InterPro" id="IPR000560">
    <property type="entry name" value="His_Pase_clade-2"/>
</dbReference>
<keyword evidence="2" id="KW-0378">Hydrolase</keyword>
<dbReference type="InterPro" id="IPR033379">
    <property type="entry name" value="Acid_Pase_AS"/>
</dbReference>
<dbReference type="InterPro" id="IPR050645">
    <property type="entry name" value="Histidine_acid_phosphatase"/>
</dbReference>
<reference evidence="3" key="1">
    <citation type="submission" date="2020-11" db="EMBL/GenBank/DDBJ databases">
        <authorList>
            <consortium name="DOE Joint Genome Institute"/>
            <person name="Ahrendt S."/>
            <person name="Riley R."/>
            <person name="Andreopoulos W."/>
            <person name="Labutti K."/>
            <person name="Pangilinan J."/>
            <person name="Ruiz-Duenas F.J."/>
            <person name="Barrasa J.M."/>
            <person name="Sanchez-Garcia M."/>
            <person name="Camarero S."/>
            <person name="Miyauchi S."/>
            <person name="Serrano A."/>
            <person name="Linde D."/>
            <person name="Babiker R."/>
            <person name="Drula E."/>
            <person name="Ayuso-Fernandez I."/>
            <person name="Pacheco R."/>
            <person name="Padilla G."/>
            <person name="Ferreira P."/>
            <person name="Barriuso J."/>
            <person name="Kellner H."/>
            <person name="Castanera R."/>
            <person name="Alfaro M."/>
            <person name="Ramirez L."/>
            <person name="Pisabarro A.G."/>
            <person name="Kuo A."/>
            <person name="Tritt A."/>
            <person name="Lipzen A."/>
            <person name="He G."/>
            <person name="Yan M."/>
            <person name="Ng V."/>
            <person name="Cullen D."/>
            <person name="Martin F."/>
            <person name="Rosso M.-N."/>
            <person name="Henrissat B."/>
            <person name="Hibbett D."/>
            <person name="Martinez A.T."/>
            <person name="Grigoriev I.V."/>
        </authorList>
    </citation>
    <scope>NUCLEOTIDE SEQUENCE</scope>
    <source>
        <strain evidence="3">ATCC 90797</strain>
    </source>
</reference>
<dbReference type="OrthoDB" id="10257284at2759"/>
<accession>A0A9P5ZSW5</accession>
<comment type="caution">
    <text evidence="3">The sequence shown here is derived from an EMBL/GenBank/DDBJ whole genome shotgun (WGS) entry which is preliminary data.</text>
</comment>
<evidence type="ECO:0000313" key="3">
    <source>
        <dbReference type="EMBL" id="KAF9493091.1"/>
    </source>
</evidence>
<organism evidence="3 4">
    <name type="scientific">Pleurotus eryngii</name>
    <name type="common">Boletus of the steppes</name>
    <dbReference type="NCBI Taxonomy" id="5323"/>
    <lineage>
        <taxon>Eukaryota</taxon>
        <taxon>Fungi</taxon>
        <taxon>Dikarya</taxon>
        <taxon>Basidiomycota</taxon>
        <taxon>Agaricomycotina</taxon>
        <taxon>Agaricomycetes</taxon>
        <taxon>Agaricomycetidae</taxon>
        <taxon>Agaricales</taxon>
        <taxon>Pleurotineae</taxon>
        <taxon>Pleurotaceae</taxon>
        <taxon>Pleurotus</taxon>
    </lineage>
</organism>
<protein>
    <submittedName>
        <fullName evidence="3">Phosphoglycerate mutase-like protein</fullName>
    </submittedName>
</protein>
<dbReference type="Gene3D" id="3.40.50.1240">
    <property type="entry name" value="Phosphoglycerate mutase-like"/>
    <property type="match status" value="1"/>
</dbReference>
<evidence type="ECO:0000313" key="4">
    <source>
        <dbReference type="Proteomes" id="UP000807025"/>
    </source>
</evidence>
<dbReference type="PROSITE" id="PS00778">
    <property type="entry name" value="HIS_ACID_PHOSPHAT_2"/>
    <property type="match status" value="1"/>
</dbReference>
<dbReference type="SUPFAM" id="SSF53254">
    <property type="entry name" value="Phosphoglycerate mutase-like"/>
    <property type="match status" value="1"/>
</dbReference>
<comment type="similarity">
    <text evidence="1">Belongs to the histidine acid phosphatase family.</text>
</comment>
<dbReference type="Pfam" id="PF00328">
    <property type="entry name" value="His_Phos_2"/>
    <property type="match status" value="1"/>
</dbReference>
<evidence type="ECO:0000256" key="1">
    <source>
        <dbReference type="ARBA" id="ARBA00005375"/>
    </source>
</evidence>